<evidence type="ECO:0000313" key="18">
    <source>
        <dbReference type="EMBL" id="KAF7681903.1"/>
    </source>
</evidence>
<evidence type="ECO:0000256" key="10">
    <source>
        <dbReference type="ARBA" id="ARBA00023212"/>
    </source>
</evidence>
<dbReference type="GO" id="GO:0032958">
    <property type="term" value="P:inositol phosphate biosynthetic process"/>
    <property type="evidence" value="ECO:0007669"/>
    <property type="project" value="TreeGrafter"/>
</dbReference>
<accession>A0A8H7BHZ6</accession>
<sequence>MEQSLSRTVSSESTRSWQQLSSASGASAAGRKARWSEPETGGDNVERPSVSVPSLGRAAIRQSLPARRPSKASDSSLFEYFGHAWSGSAVDDSDQATPTLESTRGSVASAPVNPLLLPDSFRHARADVGTAAATESKRLSISSFVSAISNRGYSWSGRSSVAGSEPEARMENPHGTTTATSSLSVTTSSQNGSLGTKASPTQLLFPQDQAASNQSASPSAAPAHPASPHTSQPPLSTQPRRSRSRTAQRRISGSTAPSSSPASREMREKKPTKGIIGVCALESKARSKPARNIFGKLVDEFEVKIFGDKIILDEAVENWPVCDFLISFFSDGFPLDKAIAYTRLRKPFCVNDLPMQQVLWDRRLCLGILDKLSVPTPKRIDVSRDGGPKLPSAEFAKALYERTGLKLEGPEDGTGGGFQAPKNIELIDDNNTIRVDGVTLTKPFVEKPVSGEDHNIHIYFHKKDGGGGRRLFRKINNKSSEKDETLDVPRAILEPTGSYIYEQFLQVENSEDVKAYTVGPNFCHAETRKSPVVDGLVKRNPSGKEVRYVTKLSESEAAIAAKISEGFGQRVCGFDLLRTGDQSYVIDVNGWSFVKDNGDYYDKAANILKDMFLKEIARKQRKDAAQHAAADAQAGTDIPGKGASNHRKTLGKLFKSPSMSRMGNHAHNLHHMRQSNTMPSSPDTSLSSTPIASSPSFEKPNPATVLSPTAFTSTSTPDGPVSEPDITLPSAFEEDDLELEPERSMSEDYLEVPPPATAAQWKLKGVVSVIRHADRTPKQKFKYTFHSKPFVDLLKGHQAEVLLIGEVALQSVSDAVKLAMDEGLEDSKKLRELQLYLNKKGAWPGTKVQIKPMFRKRRKEELLPGETLPEETPEAQKPEPTADAKEMTEATGEEGGPEPLKNRSDSMSGVTLSRITAQDNNMVLDKLQLIIKWGGEPTHSARHQTQDMGANFRNDLLLMNRDVLDDVHIFSSSERRVTTSAQIFGASFLEKEQYQSEHISVRKDLLDDSNAAKDVMDKVKKKLKTLLRAGDKAPPQFAWPKDVPEPYIVVRQVVDLMKFHQRVMNHNFKKIESEAISSLAALASPPGGAQSSGQSQYTNVNHIQSRWCCNEGPELFKERWEKLFKEFGDADKVDPSKISELYDTMKFDALHNRAFLEWVFTPDASFVDEDSVADGSKQTTPDNSSGKSIPVGPSPSEAQLKAEAKEKEQSTEKTHERGSLSHRMGFRRKSELTVKAPAPPSYVHESYFKLYSGLGTATSKAQTDARLVKLREMYHLCKVLFDYIGPQEYGIESEEKLEIGLLTSLPLLKEIVGDLEELQASDMPKSFFYFTKESHIYTLLNCILEGGIKTKIERNAIPELDYLSQINFELYESENASIDDKPHTFNYSIRITLSPGCHAFAPLDVQLDSRHMIGFAPRRSLTLHQDWKEVLETLRAKFHTVKLPKSFVAIDLSEKVPEAFERSTNGNGKEHNMTESEERGRSDERDEDASHIPIANEKGEIISPGEIVSPERLALDKEISPAGLPPPALDVEKE</sequence>
<gene>
    <name evidence="18" type="ORF">GT037_000879</name>
</gene>
<feature type="compositionally biased region" description="Polar residues" evidence="15">
    <location>
        <begin position="153"/>
        <end position="162"/>
    </location>
</feature>
<keyword evidence="4 14" id="KW-0963">Cytoplasm</keyword>
<evidence type="ECO:0000256" key="15">
    <source>
        <dbReference type="SAM" id="MobiDB-lite"/>
    </source>
</evidence>
<evidence type="ECO:0000259" key="16">
    <source>
        <dbReference type="Pfam" id="PF08443"/>
    </source>
</evidence>
<dbReference type="Proteomes" id="UP000596902">
    <property type="component" value="Unassembled WGS sequence"/>
</dbReference>
<feature type="region of interest" description="Disordered" evidence="15">
    <location>
        <begin position="153"/>
        <end position="270"/>
    </location>
</feature>
<feature type="compositionally biased region" description="Low complexity" evidence="15">
    <location>
        <begin position="21"/>
        <end position="30"/>
    </location>
</feature>
<dbReference type="SUPFAM" id="SSF53254">
    <property type="entry name" value="Phosphoglycerate mutase-like"/>
    <property type="match status" value="1"/>
</dbReference>
<evidence type="ECO:0000256" key="1">
    <source>
        <dbReference type="ARBA" id="ARBA00004245"/>
    </source>
</evidence>
<dbReference type="Pfam" id="PF18086">
    <property type="entry name" value="PPIP5K2_N"/>
    <property type="match status" value="1"/>
</dbReference>
<feature type="compositionally biased region" description="Basic and acidic residues" evidence="15">
    <location>
        <begin position="1200"/>
        <end position="1219"/>
    </location>
</feature>
<feature type="compositionally biased region" description="Polar residues" evidence="15">
    <location>
        <begin position="1176"/>
        <end position="1187"/>
    </location>
</feature>
<feature type="compositionally biased region" description="Low complexity" evidence="15">
    <location>
        <begin position="206"/>
        <end position="239"/>
    </location>
</feature>
<dbReference type="Gene3D" id="3.40.50.1240">
    <property type="entry name" value="Phosphoglycerate mutase-like"/>
    <property type="match status" value="1"/>
</dbReference>
<evidence type="ECO:0000313" key="19">
    <source>
        <dbReference type="Proteomes" id="UP000596902"/>
    </source>
</evidence>
<feature type="domain" description="VIP1 N-terminal" evidence="17">
    <location>
        <begin position="276"/>
        <end position="361"/>
    </location>
</feature>
<comment type="similarity">
    <text evidence="2 14">Belongs to the histidine acid phosphatase family. VIP1 subfamily.</text>
</comment>
<organism evidence="18 19">
    <name type="scientific">Alternaria burnsii</name>
    <dbReference type="NCBI Taxonomy" id="1187904"/>
    <lineage>
        <taxon>Eukaryota</taxon>
        <taxon>Fungi</taxon>
        <taxon>Dikarya</taxon>
        <taxon>Ascomycota</taxon>
        <taxon>Pezizomycotina</taxon>
        <taxon>Dothideomycetes</taxon>
        <taxon>Pleosporomycetidae</taxon>
        <taxon>Pleosporales</taxon>
        <taxon>Pleosporineae</taxon>
        <taxon>Pleosporaceae</taxon>
        <taxon>Alternaria</taxon>
        <taxon>Alternaria sect. Alternaria</taxon>
    </lineage>
</organism>
<feature type="compositionally biased region" description="Polar residues" evidence="15">
    <location>
        <begin position="95"/>
        <end position="106"/>
    </location>
</feature>
<comment type="catalytic activity">
    <reaction evidence="11">
        <text>5-diphospho-1D-myo-inositol 1,2,3,4,6-pentakisphosphate + ATP + H(+) = 1,5-bis(diphospho)-1D-myo-inositol 2,3,4,6-tetrakisphosphate + ADP</text>
        <dbReference type="Rhea" id="RHEA:10276"/>
        <dbReference type="ChEBI" id="CHEBI:15378"/>
        <dbReference type="ChEBI" id="CHEBI:30616"/>
        <dbReference type="ChEBI" id="CHEBI:58628"/>
        <dbReference type="ChEBI" id="CHEBI:77983"/>
        <dbReference type="ChEBI" id="CHEBI:456216"/>
        <dbReference type="EC" id="2.7.4.24"/>
    </reaction>
    <physiologicalReaction direction="left-to-right" evidence="11">
        <dbReference type="Rhea" id="RHEA:10277"/>
    </physiologicalReaction>
</comment>
<dbReference type="GO" id="GO:0005856">
    <property type="term" value="C:cytoskeleton"/>
    <property type="evidence" value="ECO:0007669"/>
    <property type="project" value="UniProtKB-SubCell"/>
</dbReference>
<feature type="region of interest" description="Disordered" evidence="15">
    <location>
        <begin position="1"/>
        <end position="73"/>
    </location>
</feature>
<feature type="region of interest" description="Disordered" evidence="15">
    <location>
        <begin position="87"/>
        <end position="112"/>
    </location>
</feature>
<keyword evidence="5" id="KW-0597">Phosphoprotein</keyword>
<dbReference type="SUPFAM" id="SSF56059">
    <property type="entry name" value="Glutathione synthetase ATP-binding domain-like"/>
    <property type="match status" value="1"/>
</dbReference>
<feature type="region of interest" description="Disordered" evidence="15">
    <location>
        <begin position="1171"/>
        <end position="1222"/>
    </location>
</feature>
<feature type="region of interest" description="Disordered" evidence="15">
    <location>
        <begin position="672"/>
        <end position="727"/>
    </location>
</feature>
<evidence type="ECO:0000256" key="8">
    <source>
        <dbReference type="ARBA" id="ARBA00022777"/>
    </source>
</evidence>
<feature type="compositionally biased region" description="Polar residues" evidence="15">
    <location>
        <begin position="704"/>
        <end position="717"/>
    </location>
</feature>
<comment type="catalytic activity">
    <reaction evidence="12">
        <text>1D-myo-inositol hexakisphosphate + ATP = 1-diphospho-1D-myo-inositol 2,3,4,5,6-pentakisphosphate + ADP</text>
        <dbReference type="Rhea" id="RHEA:37459"/>
        <dbReference type="ChEBI" id="CHEBI:30616"/>
        <dbReference type="ChEBI" id="CHEBI:58130"/>
        <dbReference type="ChEBI" id="CHEBI:74946"/>
        <dbReference type="ChEBI" id="CHEBI:456216"/>
        <dbReference type="EC" id="2.7.4.24"/>
    </reaction>
    <physiologicalReaction direction="left-to-right" evidence="12">
        <dbReference type="Rhea" id="RHEA:37460"/>
    </physiologicalReaction>
</comment>
<dbReference type="Gene3D" id="3.30.470.20">
    <property type="entry name" value="ATP-grasp fold, B domain"/>
    <property type="match status" value="1"/>
</dbReference>
<dbReference type="InterPro" id="IPR000560">
    <property type="entry name" value="His_Pase_clade-2"/>
</dbReference>
<dbReference type="GO" id="GO:0005524">
    <property type="term" value="F:ATP binding"/>
    <property type="evidence" value="ECO:0007669"/>
    <property type="project" value="UniProtKB-KW"/>
</dbReference>
<evidence type="ECO:0000259" key="17">
    <source>
        <dbReference type="Pfam" id="PF18086"/>
    </source>
</evidence>
<feature type="compositionally biased region" description="Low complexity" evidence="15">
    <location>
        <begin position="176"/>
        <end position="193"/>
    </location>
</feature>
<dbReference type="PANTHER" id="PTHR12750:SF9">
    <property type="entry name" value="INOSITOL HEXAKISPHOSPHATE AND DIPHOSPHOINOSITOL-PENTAKISPHOSPHATE KINASE"/>
    <property type="match status" value="1"/>
</dbReference>
<feature type="compositionally biased region" description="Low complexity" evidence="15">
    <location>
        <begin position="249"/>
        <end position="263"/>
    </location>
</feature>
<dbReference type="GO" id="GO:0006020">
    <property type="term" value="P:inositol metabolic process"/>
    <property type="evidence" value="ECO:0007669"/>
    <property type="project" value="TreeGrafter"/>
</dbReference>
<keyword evidence="19" id="KW-1185">Reference proteome</keyword>
<proteinExistence type="inferred from homology"/>
<dbReference type="FunFam" id="3.40.50.11950:FF:000002">
    <property type="entry name" value="Inositol hexakisphosphate and diphosphoinositol-pentakisphosphate kinase"/>
    <property type="match status" value="1"/>
</dbReference>
<dbReference type="Pfam" id="PF00328">
    <property type="entry name" value="His_Phos_2"/>
    <property type="match status" value="1"/>
</dbReference>
<dbReference type="InterPro" id="IPR040557">
    <property type="entry name" value="VIP1_N"/>
</dbReference>
<evidence type="ECO:0000256" key="12">
    <source>
        <dbReference type="ARBA" id="ARBA00034629"/>
    </source>
</evidence>
<dbReference type="EC" id="2.7.4.24" evidence="3 14"/>
<protein>
    <recommendedName>
        <fullName evidence="13 14">Inositol hexakisphosphate and diphosphoinositol-pentakisphosphate kinase</fullName>
        <ecNumber evidence="3 14">2.7.4.24</ecNumber>
    </recommendedName>
</protein>
<evidence type="ECO:0000256" key="11">
    <source>
        <dbReference type="ARBA" id="ARBA00033696"/>
    </source>
</evidence>
<evidence type="ECO:0000256" key="2">
    <source>
        <dbReference type="ARBA" id="ARBA00005609"/>
    </source>
</evidence>
<keyword evidence="7 14" id="KW-0547">Nucleotide-binding</keyword>
<dbReference type="Gene3D" id="3.40.50.11950">
    <property type="match status" value="1"/>
</dbReference>
<feature type="region of interest" description="Disordered" evidence="15">
    <location>
        <begin position="855"/>
        <end position="910"/>
    </location>
</feature>
<keyword evidence="6 14" id="KW-0808">Transferase</keyword>
<dbReference type="OrthoDB" id="18042at2759"/>
<dbReference type="PANTHER" id="PTHR12750">
    <property type="entry name" value="DIPHOSPHOINOSITOL PENTAKISPHOSPHATE KINASE"/>
    <property type="match status" value="1"/>
</dbReference>
<reference evidence="18" key="1">
    <citation type="submission" date="2020-01" db="EMBL/GenBank/DDBJ databases">
        <authorList>
            <person name="Feng Z.H.Z."/>
        </authorList>
    </citation>
    <scope>NUCLEOTIDE SEQUENCE</scope>
    <source>
        <strain evidence="18">CBS107.38</strain>
    </source>
</reference>
<keyword evidence="9 14" id="KW-0067">ATP-binding</keyword>
<feature type="compositionally biased region" description="Polar residues" evidence="15">
    <location>
        <begin position="194"/>
        <end position="204"/>
    </location>
</feature>
<evidence type="ECO:0000256" key="14">
    <source>
        <dbReference type="RuleBase" id="RU365032"/>
    </source>
</evidence>
<dbReference type="InterPro" id="IPR013651">
    <property type="entry name" value="ATP-grasp_RimK-type"/>
</dbReference>
<evidence type="ECO:0000256" key="3">
    <source>
        <dbReference type="ARBA" id="ARBA00012893"/>
    </source>
</evidence>
<comment type="subcellular location">
    <subcellularLocation>
        <location evidence="1 14">Cytoplasm</location>
        <location evidence="1 14">Cytoskeleton</location>
    </subcellularLocation>
</comment>
<feature type="region of interest" description="Disordered" evidence="15">
    <location>
        <begin position="1459"/>
        <end position="1534"/>
    </location>
</feature>
<evidence type="ECO:0000256" key="4">
    <source>
        <dbReference type="ARBA" id="ARBA00022490"/>
    </source>
</evidence>
<dbReference type="RefSeq" id="XP_038791782.1">
    <property type="nucleotide sequence ID" value="XM_038925926.1"/>
</dbReference>
<dbReference type="InterPro" id="IPR029033">
    <property type="entry name" value="His_PPase_superfam"/>
</dbReference>
<dbReference type="GeneID" id="62199104"/>
<dbReference type="EMBL" id="JAAABM010000001">
    <property type="protein sequence ID" value="KAF7681903.1"/>
    <property type="molecule type" value="Genomic_DNA"/>
</dbReference>
<evidence type="ECO:0000256" key="13">
    <source>
        <dbReference type="ARBA" id="ARBA00071668"/>
    </source>
</evidence>
<feature type="region of interest" description="Disordered" evidence="15">
    <location>
        <begin position="624"/>
        <end position="648"/>
    </location>
</feature>
<dbReference type="GO" id="GO:0033857">
    <property type="term" value="F:5-diphosphoinositol pentakisphosphate 1-kinase activity"/>
    <property type="evidence" value="ECO:0007669"/>
    <property type="project" value="TreeGrafter"/>
</dbReference>
<evidence type="ECO:0000256" key="6">
    <source>
        <dbReference type="ARBA" id="ARBA00022679"/>
    </source>
</evidence>
<feature type="compositionally biased region" description="Polar residues" evidence="15">
    <location>
        <begin position="1"/>
        <end position="20"/>
    </location>
</feature>
<keyword evidence="8 14" id="KW-0418">Kinase</keyword>
<dbReference type="GO" id="GO:0052723">
    <property type="term" value="F:inositol hexakisphosphate 1-kinase activity"/>
    <property type="evidence" value="ECO:0007669"/>
    <property type="project" value="UniProtKB-ARBA"/>
</dbReference>
<comment type="caution">
    <text evidence="18">The sequence shown here is derived from an EMBL/GenBank/DDBJ whole genome shotgun (WGS) entry which is preliminary data.</text>
</comment>
<reference evidence="18" key="2">
    <citation type="submission" date="2020-08" db="EMBL/GenBank/DDBJ databases">
        <title>Draft Genome Sequence of Cumin Blight Pathogen Alternaria burnsii.</title>
        <authorList>
            <person name="Feng Z."/>
        </authorList>
    </citation>
    <scope>NUCLEOTIDE SEQUENCE</scope>
    <source>
        <strain evidence="18">CBS107.38</strain>
    </source>
</reference>
<name>A0A8H7BHZ6_9PLEO</name>
<dbReference type="InterPro" id="IPR037446">
    <property type="entry name" value="His_Pase_VIP1"/>
</dbReference>
<dbReference type="GO" id="GO:0005829">
    <property type="term" value="C:cytosol"/>
    <property type="evidence" value="ECO:0007669"/>
    <property type="project" value="TreeGrafter"/>
</dbReference>
<evidence type="ECO:0000256" key="7">
    <source>
        <dbReference type="ARBA" id="ARBA00022741"/>
    </source>
</evidence>
<dbReference type="FunFam" id="3.30.470.20:FF:000036">
    <property type="entry name" value="Inositol hexakisphosphate and diphosphoinositol-pentakisphosphate kinase"/>
    <property type="match status" value="1"/>
</dbReference>
<feature type="compositionally biased region" description="Basic and acidic residues" evidence="15">
    <location>
        <begin position="874"/>
        <end position="888"/>
    </location>
</feature>
<keyword evidence="10" id="KW-0206">Cytoskeleton</keyword>
<feature type="domain" description="ATP-grasp fold RimK-type" evidence="16">
    <location>
        <begin position="498"/>
        <end position="590"/>
    </location>
</feature>
<dbReference type="GO" id="GO:0052843">
    <property type="term" value="F:inositol-1-diphosphate-2,3,4,5,6-pentakisphosphate diphosphatase activity"/>
    <property type="evidence" value="ECO:0007669"/>
    <property type="project" value="UniProtKB-ARBA"/>
</dbReference>
<feature type="compositionally biased region" description="Basic and acidic residues" evidence="15">
    <location>
        <begin position="1468"/>
        <end position="1490"/>
    </location>
</feature>
<comment type="function">
    <text evidence="14">Bifunctional inositol kinase that acts in concert with the IP6K kinases to synthesize the diphosphate group-containing inositol pyrophosphates diphosphoinositol pentakisphosphate, PP-InsP5, and bis-diphosphoinositol tetrakisphosphate, (PP)2-InsP4. PP-InsP5 and (PP)2-InsP4, also respectively called InsP7 and InsP8, may regulate a variety of cellular processes, including apoptosis, vesicle trafficking, cytoskeletal dynamics, and exocytosis. Phosphorylates inositol hexakisphosphate (InsP6).</text>
</comment>
<dbReference type="Pfam" id="PF08443">
    <property type="entry name" value="RimK"/>
    <property type="match status" value="1"/>
</dbReference>
<evidence type="ECO:0000256" key="9">
    <source>
        <dbReference type="ARBA" id="ARBA00022840"/>
    </source>
</evidence>
<feature type="compositionally biased region" description="Low complexity" evidence="15">
    <location>
        <begin position="677"/>
        <end position="696"/>
    </location>
</feature>
<evidence type="ECO:0000256" key="5">
    <source>
        <dbReference type="ARBA" id="ARBA00022553"/>
    </source>
</evidence>